<proteinExistence type="predicted"/>
<organism evidence="1">
    <name type="scientific">hydrothermal vent metagenome</name>
    <dbReference type="NCBI Taxonomy" id="652676"/>
    <lineage>
        <taxon>unclassified sequences</taxon>
        <taxon>metagenomes</taxon>
        <taxon>ecological metagenomes</taxon>
    </lineage>
</organism>
<gene>
    <name evidence="1" type="ORF">MNBD_NITROSPINAE05-690</name>
</gene>
<protein>
    <submittedName>
        <fullName evidence="1">Uncharacterized protein</fullName>
    </submittedName>
</protein>
<dbReference type="EMBL" id="UOGG01000066">
    <property type="protein sequence ID" value="VAX28749.1"/>
    <property type="molecule type" value="Genomic_DNA"/>
</dbReference>
<reference evidence="1" key="1">
    <citation type="submission" date="2018-06" db="EMBL/GenBank/DDBJ databases">
        <authorList>
            <person name="Zhirakovskaya E."/>
        </authorList>
    </citation>
    <scope>NUCLEOTIDE SEQUENCE</scope>
</reference>
<evidence type="ECO:0000313" key="1">
    <source>
        <dbReference type="EMBL" id="VAX28749.1"/>
    </source>
</evidence>
<accession>A0A3B1CEW5</accession>
<name>A0A3B1CEW5_9ZZZZ</name>
<sequence length="160" mass="18799">MKKFFFILSAVLSFAMTAPWATAIAVERVNILEEQNIEQKIHELSEEWQRHFVDSVNHFLEKELTRLRKDKAEPKEGVKNQIEKYQAELKQGSRDPETFIALARLYDRMQDGAGAIINAKKAEEIFVNQKNVKGTAEARRSLRQYFEKYNYKPEDFDLEK</sequence>
<dbReference type="AlphaFoldDB" id="A0A3B1CEW5"/>